<organism evidence="2 3">
    <name type="scientific">Elysia marginata</name>
    <dbReference type="NCBI Taxonomy" id="1093978"/>
    <lineage>
        <taxon>Eukaryota</taxon>
        <taxon>Metazoa</taxon>
        <taxon>Spiralia</taxon>
        <taxon>Lophotrochozoa</taxon>
        <taxon>Mollusca</taxon>
        <taxon>Gastropoda</taxon>
        <taxon>Heterobranchia</taxon>
        <taxon>Euthyneura</taxon>
        <taxon>Panpulmonata</taxon>
        <taxon>Sacoglossa</taxon>
        <taxon>Placobranchoidea</taxon>
        <taxon>Plakobranchidae</taxon>
        <taxon>Elysia</taxon>
    </lineage>
</organism>
<accession>A0AAV4HFF4</accession>
<sequence length="236" mass="27372">MLYRCIYQYHVLLPQFRHRGEPGDVEGRLRDVTSTRQMLEAPFSAPCGPRSPPLLYTQKEEPVYDQRNPFTQHDNRHYFQDKGEYFGNGRNTRNLGKRLHPLEGRLHHTDVSYLHHHSRAMTLHDYNPVTATSYRNLGSTEPVTRRRFPRVYKAPGLKEDNLKLTSWGNSPFRTSMHVLAASQEPYLGHNSWQYSFHGRSKVYPSYDRPKIPHVPNVLNRYGADFASAPAALSPQD</sequence>
<reference evidence="2 3" key="1">
    <citation type="journal article" date="2021" name="Elife">
        <title>Chloroplast acquisition without the gene transfer in kleptoplastic sea slugs, Plakobranchus ocellatus.</title>
        <authorList>
            <person name="Maeda T."/>
            <person name="Takahashi S."/>
            <person name="Yoshida T."/>
            <person name="Shimamura S."/>
            <person name="Takaki Y."/>
            <person name="Nagai Y."/>
            <person name="Toyoda A."/>
            <person name="Suzuki Y."/>
            <person name="Arimoto A."/>
            <person name="Ishii H."/>
            <person name="Satoh N."/>
            <person name="Nishiyama T."/>
            <person name="Hasebe M."/>
            <person name="Maruyama T."/>
            <person name="Minagawa J."/>
            <person name="Obokata J."/>
            <person name="Shigenobu S."/>
        </authorList>
    </citation>
    <scope>NUCLEOTIDE SEQUENCE [LARGE SCALE GENOMIC DNA]</scope>
</reference>
<name>A0AAV4HFF4_9GAST</name>
<dbReference type="InterPro" id="IPR029369">
    <property type="entry name" value="HDNR"/>
</dbReference>
<evidence type="ECO:0000313" key="3">
    <source>
        <dbReference type="Proteomes" id="UP000762676"/>
    </source>
</evidence>
<comment type="caution">
    <text evidence="2">The sequence shown here is derived from an EMBL/GenBank/DDBJ whole genome shotgun (WGS) entry which is preliminary data.</text>
</comment>
<dbReference type="Proteomes" id="UP000762676">
    <property type="component" value="Unassembled WGS sequence"/>
</dbReference>
<dbReference type="PANTHER" id="PTHR35440:SF1">
    <property type="entry name" value="TESTIS-EXPRESSED PROTEIN 36"/>
    <property type="match status" value="1"/>
</dbReference>
<keyword evidence="3" id="KW-1185">Reference proteome</keyword>
<evidence type="ECO:0000313" key="2">
    <source>
        <dbReference type="EMBL" id="GFR96658.1"/>
    </source>
</evidence>
<gene>
    <name evidence="2" type="ORF">ElyMa_002725900</name>
</gene>
<dbReference type="Pfam" id="PF15115">
    <property type="entry name" value="HDNR"/>
    <property type="match status" value="1"/>
</dbReference>
<feature type="domain" description="Domain of unknown function with conserved HDNR motif" evidence="1">
    <location>
        <begin position="32"/>
        <end position="168"/>
    </location>
</feature>
<dbReference type="EMBL" id="BMAT01005595">
    <property type="protein sequence ID" value="GFR96658.1"/>
    <property type="molecule type" value="Genomic_DNA"/>
</dbReference>
<evidence type="ECO:0000259" key="1">
    <source>
        <dbReference type="Pfam" id="PF15115"/>
    </source>
</evidence>
<protein>
    <submittedName>
        <fullName evidence="2">Testis-expressed sequence 36 protein-like</fullName>
    </submittedName>
</protein>
<proteinExistence type="predicted"/>
<dbReference type="AlphaFoldDB" id="A0AAV4HFF4"/>
<dbReference type="PANTHER" id="PTHR35440">
    <property type="entry name" value="TESTIS-EXPRESSED PROTEIN 36"/>
    <property type="match status" value="1"/>
</dbReference>